<name>A0A7L7STF2_9CAUD</name>
<keyword evidence="2" id="KW-1185">Reference proteome</keyword>
<protein>
    <submittedName>
        <fullName evidence="1">Uncharacterized protein</fullName>
    </submittedName>
</protein>
<gene>
    <name evidence="1" type="ORF">phi9183_ORF074</name>
</gene>
<organism evidence="1 2">
    <name type="scientific">Enterococcus phage 9183</name>
    <dbReference type="NCBI Taxonomy" id="2763102"/>
    <lineage>
        <taxon>Viruses</taxon>
        <taxon>Duplodnaviria</taxon>
        <taxon>Heunggongvirae</taxon>
        <taxon>Uroviricota</taxon>
        <taxon>Caudoviricetes</taxon>
        <taxon>Andrewesvirinae</taxon>
        <taxon>Denvervirus</taxon>
        <taxon>Denvervirus dv9183</taxon>
    </lineage>
</organism>
<accession>A0A7L7STF2</accession>
<proteinExistence type="predicted"/>
<dbReference type="Proteomes" id="UP000516647">
    <property type="component" value="Segment"/>
</dbReference>
<evidence type="ECO:0000313" key="2">
    <source>
        <dbReference type="Proteomes" id="UP000516647"/>
    </source>
</evidence>
<sequence>MKKGQRIMLLVDVKTMMAKFSKGEELLITKVSMANGRKSITARNGFGSTVALREEQFKVLSK</sequence>
<evidence type="ECO:0000313" key="1">
    <source>
        <dbReference type="EMBL" id="QOC57567.1"/>
    </source>
</evidence>
<dbReference type="EMBL" id="MT939241">
    <property type="protein sequence ID" value="QOC57567.1"/>
    <property type="molecule type" value="Genomic_DNA"/>
</dbReference>
<reference evidence="1 2" key="1">
    <citation type="submission" date="2020-08" db="EMBL/GenBank/DDBJ databases">
        <authorList>
            <person name="Canfield G.S."/>
            <person name="Duerkop B.A."/>
        </authorList>
    </citation>
    <scope>NUCLEOTIDE SEQUENCE [LARGE SCALE GENOMIC DNA]</scope>
</reference>